<accession>A0ABV6QU33</accession>
<evidence type="ECO:0000256" key="3">
    <source>
        <dbReference type="ARBA" id="ARBA00023163"/>
    </source>
</evidence>
<feature type="domain" description="HTH gntR-type" evidence="4">
    <location>
        <begin position="2"/>
        <end position="72"/>
    </location>
</feature>
<dbReference type="InterPro" id="IPR050679">
    <property type="entry name" value="Bact_HTH_transcr_reg"/>
</dbReference>
<dbReference type="CDD" id="cd07377">
    <property type="entry name" value="WHTH_GntR"/>
    <property type="match status" value="1"/>
</dbReference>
<proteinExistence type="predicted"/>
<dbReference type="PROSITE" id="PS50949">
    <property type="entry name" value="HTH_GNTR"/>
    <property type="match status" value="1"/>
</dbReference>
<dbReference type="RefSeq" id="WP_380053839.1">
    <property type="nucleotide sequence ID" value="NZ_JBHLTC010000037.1"/>
</dbReference>
<dbReference type="EMBL" id="JBHLTC010000037">
    <property type="protein sequence ID" value="MFC0628156.1"/>
    <property type="molecule type" value="Genomic_DNA"/>
</dbReference>
<dbReference type="PANTHER" id="PTHR44846:SF1">
    <property type="entry name" value="MANNOSYL-D-GLYCERATE TRANSPORT_METABOLISM SYSTEM REPRESSOR MNGR-RELATED"/>
    <property type="match status" value="1"/>
</dbReference>
<dbReference type="Proteomes" id="UP001589890">
    <property type="component" value="Unassembled WGS sequence"/>
</dbReference>
<reference evidence="5 6" key="1">
    <citation type="submission" date="2024-09" db="EMBL/GenBank/DDBJ databases">
        <authorList>
            <person name="Sun Q."/>
            <person name="Mori K."/>
        </authorList>
    </citation>
    <scope>NUCLEOTIDE SEQUENCE [LARGE SCALE GENOMIC DNA]</scope>
    <source>
        <strain evidence="5 6">CGMCC 1.15906</strain>
    </source>
</reference>
<keyword evidence="2" id="KW-0238">DNA-binding</keyword>
<gene>
    <name evidence="5" type="ORF">ACFFGN_29070</name>
</gene>
<dbReference type="PRINTS" id="PR00035">
    <property type="entry name" value="HTHGNTR"/>
</dbReference>
<keyword evidence="1" id="KW-0805">Transcription regulation</keyword>
<dbReference type="SUPFAM" id="SSF64288">
    <property type="entry name" value="Chorismate lyase-like"/>
    <property type="match status" value="1"/>
</dbReference>
<evidence type="ECO:0000259" key="4">
    <source>
        <dbReference type="PROSITE" id="PS50949"/>
    </source>
</evidence>
<dbReference type="InterPro" id="IPR000524">
    <property type="entry name" value="Tscrpt_reg_HTH_GntR"/>
</dbReference>
<keyword evidence="3" id="KW-0804">Transcription</keyword>
<dbReference type="InterPro" id="IPR036388">
    <property type="entry name" value="WH-like_DNA-bd_sf"/>
</dbReference>
<dbReference type="PANTHER" id="PTHR44846">
    <property type="entry name" value="MANNOSYL-D-GLYCERATE TRANSPORT/METABOLISM SYSTEM REPRESSOR MNGR-RELATED"/>
    <property type="match status" value="1"/>
</dbReference>
<dbReference type="InterPro" id="IPR028978">
    <property type="entry name" value="Chorismate_lyase_/UTRA_dom_sf"/>
</dbReference>
<dbReference type="InterPro" id="IPR011663">
    <property type="entry name" value="UTRA"/>
</dbReference>
<dbReference type="Pfam" id="PF07702">
    <property type="entry name" value="UTRA"/>
    <property type="match status" value="1"/>
</dbReference>
<evidence type="ECO:0000256" key="1">
    <source>
        <dbReference type="ARBA" id="ARBA00023015"/>
    </source>
</evidence>
<dbReference type="Pfam" id="PF00392">
    <property type="entry name" value="GntR"/>
    <property type="match status" value="1"/>
</dbReference>
<dbReference type="Gene3D" id="3.40.1410.10">
    <property type="entry name" value="Chorismate lyase-like"/>
    <property type="match status" value="1"/>
</dbReference>
<dbReference type="SUPFAM" id="SSF46785">
    <property type="entry name" value="Winged helix' DNA-binding domain"/>
    <property type="match status" value="1"/>
</dbReference>
<dbReference type="SMART" id="SM00345">
    <property type="entry name" value="HTH_GNTR"/>
    <property type="match status" value="1"/>
</dbReference>
<evidence type="ECO:0000313" key="6">
    <source>
        <dbReference type="Proteomes" id="UP001589890"/>
    </source>
</evidence>
<dbReference type="SMART" id="SM00866">
    <property type="entry name" value="UTRA"/>
    <property type="match status" value="1"/>
</dbReference>
<keyword evidence="6" id="KW-1185">Reference proteome</keyword>
<evidence type="ECO:0000313" key="5">
    <source>
        <dbReference type="EMBL" id="MFC0628156.1"/>
    </source>
</evidence>
<name>A0ABV6QU33_9ACTN</name>
<dbReference type="InterPro" id="IPR036390">
    <property type="entry name" value="WH_DNA-bd_sf"/>
</dbReference>
<protein>
    <submittedName>
        <fullName evidence="5">GntR family transcriptional regulator</fullName>
    </submittedName>
</protein>
<comment type="caution">
    <text evidence="5">The sequence shown here is derived from an EMBL/GenBank/DDBJ whole genome shotgun (WGS) entry which is preliminary data.</text>
</comment>
<dbReference type="Gene3D" id="1.10.10.10">
    <property type="entry name" value="Winged helix-like DNA-binding domain superfamily/Winged helix DNA-binding domain"/>
    <property type="match status" value="1"/>
</dbReference>
<sequence>MHSSLPGKAAEIRALLLNLIDSLPEGAALPAERELAARWNVARMTLRRAVDELVIEELLVRRHGSGTYTTRPKVAKWLGMMSFAEDIRRRGMRPGTKTLEFRQVRADRAVARRLRIAVGDPVITFTRLRLADDLPMVVERTALPGSYVPDLQASDLDGSLYDLLDERYGIELISGTSKLEPTMPDPKTAEWLDIPTSQPCLASHGVSFDRRERVFEYTTAVYRGDRYAFTAELRMTPTPRSDANGL</sequence>
<evidence type="ECO:0000256" key="2">
    <source>
        <dbReference type="ARBA" id="ARBA00023125"/>
    </source>
</evidence>
<organism evidence="5 6">
    <name type="scientific">Kribbella deserti</name>
    <dbReference type="NCBI Taxonomy" id="1926257"/>
    <lineage>
        <taxon>Bacteria</taxon>
        <taxon>Bacillati</taxon>
        <taxon>Actinomycetota</taxon>
        <taxon>Actinomycetes</taxon>
        <taxon>Propionibacteriales</taxon>
        <taxon>Kribbellaceae</taxon>
        <taxon>Kribbella</taxon>
    </lineage>
</organism>